<feature type="transmembrane region" description="Helical" evidence="11">
    <location>
        <begin position="69"/>
        <end position="87"/>
    </location>
</feature>
<keyword evidence="5 10" id="KW-0133">Cell shape</keyword>
<feature type="binding site" evidence="10">
    <location>
        <position position="126"/>
    </location>
    <ligand>
        <name>UDP-N-acetyl-alpha-D-glucosamine</name>
        <dbReference type="ChEBI" id="CHEBI:57705"/>
    </ligand>
</feature>
<keyword evidence="8 10" id="KW-0131">Cell cycle</keyword>
<dbReference type="PANTHER" id="PTHR21015">
    <property type="entry name" value="UDP-N-ACETYLGLUCOSAMINE--N-ACETYLMURAMYL-(PENTAPEPTIDE) PYROPHOSPHORYL-UNDECAPRENOL N-ACETYLGLUCOSAMINE TRANSFERASE 1"/>
    <property type="match status" value="1"/>
</dbReference>
<evidence type="ECO:0000256" key="11">
    <source>
        <dbReference type="SAM" id="Phobius"/>
    </source>
</evidence>
<keyword evidence="11" id="KW-0812">Transmembrane</keyword>
<keyword evidence="11" id="KW-1133">Transmembrane helix</keyword>
<dbReference type="Gene3D" id="3.40.50.2000">
    <property type="entry name" value="Glycogen Phosphorylase B"/>
    <property type="match status" value="2"/>
</dbReference>
<evidence type="ECO:0000256" key="2">
    <source>
        <dbReference type="ARBA" id="ARBA00022618"/>
    </source>
</evidence>
<dbReference type="EC" id="2.4.1.227" evidence="10"/>
<feature type="binding site" evidence="10">
    <location>
        <begin position="270"/>
        <end position="275"/>
    </location>
    <ligand>
        <name>UDP-N-acetyl-alpha-D-glucosamine</name>
        <dbReference type="ChEBI" id="CHEBI:57705"/>
    </ligand>
</feature>
<feature type="binding site" evidence="10">
    <location>
        <position position="193"/>
    </location>
    <ligand>
        <name>UDP-N-acetyl-alpha-D-glucosamine</name>
        <dbReference type="ChEBI" id="CHEBI:57705"/>
    </ligand>
</feature>
<comment type="function">
    <text evidence="10">Cell wall formation. Catalyzes the transfer of a GlcNAc subunit on undecaprenyl-pyrophosphoryl-MurNAc-pentapeptide (lipid intermediate I) to form undecaprenyl-pyrophosphoryl-MurNAc-(pentapeptide)GlcNAc (lipid intermediate II).</text>
</comment>
<sequence length="366" mass="39434">MNKPRRILVMAGGTGGHVYPALAVASELRDRGYQVEWVGTRRGLEHRVVPAAGFPIHYLSVRGVRGKGILDRVLGVIMLLLASLQALWLVMRTWPACVVGMGGYVAGPAGIAAWLLRRPLLIHEQNAVAGTTNRMLLPFARKVVAGFPGAFDSSVEVEVLGNPVRADLVQTAASLQYSYDGSRPLRLLILGGSLGARPINELMPGVARRWLRGPEGEHGEIWHQAGNDHARLVTEQYGDLIGEKVRVAPFIEDMAAAYAWSDLVICRAGALTVSELAVMGRPAILVPLPHAIDDHQTANARCLAEAGGAMLLRQSDMNEQVVLNALNSYTTYPGRLRTMAEAARDVATPDAAQQVADRVEELANAA</sequence>
<dbReference type="UniPathway" id="UPA00219"/>
<keyword evidence="7 10" id="KW-0472">Membrane</keyword>
<dbReference type="AlphaFoldDB" id="A0A5B0X5G4"/>
<dbReference type="Pfam" id="PF03033">
    <property type="entry name" value="Glyco_transf_28"/>
    <property type="match status" value="1"/>
</dbReference>
<evidence type="ECO:0000259" key="12">
    <source>
        <dbReference type="Pfam" id="PF03033"/>
    </source>
</evidence>
<dbReference type="GO" id="GO:0071555">
    <property type="term" value="P:cell wall organization"/>
    <property type="evidence" value="ECO:0007669"/>
    <property type="project" value="UniProtKB-KW"/>
</dbReference>
<keyword evidence="3 10" id="KW-0328">Glycosyltransferase</keyword>
<evidence type="ECO:0000256" key="3">
    <source>
        <dbReference type="ARBA" id="ARBA00022676"/>
    </source>
</evidence>
<comment type="caution">
    <text evidence="14">The sequence shown here is derived from an EMBL/GenBank/DDBJ whole genome shotgun (WGS) entry which is preliminary data.</text>
</comment>
<keyword evidence="9 10" id="KW-0961">Cell wall biogenesis/degradation</keyword>
<protein>
    <recommendedName>
        <fullName evidence="10">UDP-N-acetylglucosamine--N-acetylmuramyl-(pentapeptide) pyrophosphoryl-undecaprenol N-acetylglucosamine transferase</fullName>
        <ecNumber evidence="10">2.4.1.227</ecNumber>
    </recommendedName>
    <alternativeName>
        <fullName evidence="10">Undecaprenyl-PP-MurNAc-pentapeptide-UDPGlcNAc GlcNAc transferase</fullName>
    </alternativeName>
</protein>
<dbReference type="Proteomes" id="UP000323708">
    <property type="component" value="Unassembled WGS sequence"/>
</dbReference>
<feature type="transmembrane region" description="Helical" evidence="11">
    <location>
        <begin position="93"/>
        <end position="116"/>
    </location>
</feature>
<feature type="domain" description="Glycosyl transferase family 28 C-terminal" evidence="13">
    <location>
        <begin position="187"/>
        <end position="355"/>
    </location>
</feature>
<feature type="binding site" evidence="10">
    <location>
        <position position="296"/>
    </location>
    <ligand>
        <name>UDP-N-acetyl-alpha-D-glucosamine</name>
        <dbReference type="ChEBI" id="CHEBI:57705"/>
    </ligand>
</feature>
<dbReference type="GO" id="GO:0051301">
    <property type="term" value="P:cell division"/>
    <property type="evidence" value="ECO:0007669"/>
    <property type="project" value="UniProtKB-KW"/>
</dbReference>
<comment type="catalytic activity">
    <reaction evidence="10">
        <text>di-trans,octa-cis-undecaprenyl diphospho-N-acetyl-alpha-D-muramoyl-L-alanyl-D-glutamyl-meso-2,6-diaminopimeloyl-D-alanyl-D-alanine + UDP-N-acetyl-alpha-D-glucosamine = di-trans,octa-cis-undecaprenyl diphospho-[N-acetyl-alpha-D-glucosaminyl-(1-&gt;4)]-N-acetyl-alpha-D-muramoyl-L-alanyl-D-glutamyl-meso-2,6-diaminopimeloyl-D-alanyl-D-alanine + UDP + H(+)</text>
        <dbReference type="Rhea" id="RHEA:31227"/>
        <dbReference type="ChEBI" id="CHEBI:15378"/>
        <dbReference type="ChEBI" id="CHEBI:57705"/>
        <dbReference type="ChEBI" id="CHEBI:58223"/>
        <dbReference type="ChEBI" id="CHEBI:61387"/>
        <dbReference type="ChEBI" id="CHEBI:61388"/>
        <dbReference type="EC" id="2.4.1.227"/>
    </reaction>
</comment>
<feature type="binding site" evidence="10">
    <location>
        <begin position="14"/>
        <end position="16"/>
    </location>
    <ligand>
        <name>UDP-N-acetyl-alpha-D-glucosamine</name>
        <dbReference type="ChEBI" id="CHEBI:57705"/>
    </ligand>
</feature>
<dbReference type="NCBIfam" id="TIGR01133">
    <property type="entry name" value="murG"/>
    <property type="match status" value="1"/>
</dbReference>
<evidence type="ECO:0000259" key="13">
    <source>
        <dbReference type="Pfam" id="PF04101"/>
    </source>
</evidence>
<dbReference type="HAMAP" id="MF_00033">
    <property type="entry name" value="MurG"/>
    <property type="match status" value="1"/>
</dbReference>
<comment type="subcellular location">
    <subcellularLocation>
        <location evidence="10">Cell membrane</location>
        <topology evidence="10">Peripheral membrane protein</topology>
        <orientation evidence="10">Cytoplasmic side</orientation>
    </subcellularLocation>
</comment>
<evidence type="ECO:0000256" key="1">
    <source>
        <dbReference type="ARBA" id="ARBA00022475"/>
    </source>
</evidence>
<organism evidence="14 15">
    <name type="scientific">Pseudohalioglobus sediminis</name>
    <dbReference type="NCBI Taxonomy" id="2606449"/>
    <lineage>
        <taxon>Bacteria</taxon>
        <taxon>Pseudomonadati</taxon>
        <taxon>Pseudomonadota</taxon>
        <taxon>Gammaproteobacteria</taxon>
        <taxon>Cellvibrionales</taxon>
        <taxon>Halieaceae</taxon>
        <taxon>Pseudohalioglobus</taxon>
    </lineage>
</organism>
<evidence type="ECO:0000256" key="8">
    <source>
        <dbReference type="ARBA" id="ARBA00023306"/>
    </source>
</evidence>
<name>A0A5B0X5G4_9GAMM</name>
<dbReference type="Pfam" id="PF04101">
    <property type="entry name" value="Glyco_tran_28_C"/>
    <property type="match status" value="1"/>
</dbReference>
<keyword evidence="15" id="KW-1185">Reference proteome</keyword>
<evidence type="ECO:0000256" key="7">
    <source>
        <dbReference type="ARBA" id="ARBA00023136"/>
    </source>
</evidence>
<dbReference type="GO" id="GO:0005886">
    <property type="term" value="C:plasma membrane"/>
    <property type="evidence" value="ECO:0007669"/>
    <property type="project" value="UniProtKB-SubCell"/>
</dbReference>
<dbReference type="GO" id="GO:0008360">
    <property type="term" value="P:regulation of cell shape"/>
    <property type="evidence" value="ECO:0007669"/>
    <property type="project" value="UniProtKB-KW"/>
</dbReference>
<comment type="pathway">
    <text evidence="10">Cell wall biogenesis; peptidoglycan biosynthesis.</text>
</comment>
<evidence type="ECO:0000256" key="5">
    <source>
        <dbReference type="ARBA" id="ARBA00022960"/>
    </source>
</evidence>
<feature type="binding site" evidence="10">
    <location>
        <position position="251"/>
    </location>
    <ligand>
        <name>UDP-N-acetyl-alpha-D-glucosamine</name>
        <dbReference type="ChEBI" id="CHEBI:57705"/>
    </ligand>
</feature>
<evidence type="ECO:0000313" key="15">
    <source>
        <dbReference type="Proteomes" id="UP000323708"/>
    </source>
</evidence>
<comment type="similarity">
    <text evidence="10">Belongs to the glycosyltransferase 28 family. MurG subfamily.</text>
</comment>
<dbReference type="InterPro" id="IPR007235">
    <property type="entry name" value="Glyco_trans_28_C"/>
</dbReference>
<evidence type="ECO:0000256" key="9">
    <source>
        <dbReference type="ARBA" id="ARBA00023316"/>
    </source>
</evidence>
<evidence type="ECO:0000313" key="14">
    <source>
        <dbReference type="EMBL" id="KAA1194492.1"/>
    </source>
</evidence>
<dbReference type="PANTHER" id="PTHR21015:SF22">
    <property type="entry name" value="GLYCOSYLTRANSFERASE"/>
    <property type="match status" value="1"/>
</dbReference>
<dbReference type="GO" id="GO:0009252">
    <property type="term" value="P:peptidoglycan biosynthetic process"/>
    <property type="evidence" value="ECO:0007669"/>
    <property type="project" value="UniProtKB-UniRule"/>
</dbReference>
<dbReference type="CDD" id="cd03785">
    <property type="entry name" value="GT28_MurG"/>
    <property type="match status" value="1"/>
</dbReference>
<dbReference type="InterPro" id="IPR004276">
    <property type="entry name" value="GlycoTrans_28_N"/>
</dbReference>
<keyword evidence="2 10" id="KW-0132">Cell division</keyword>
<feature type="domain" description="Glycosyltransferase family 28 N-terminal" evidence="12">
    <location>
        <begin position="7"/>
        <end position="144"/>
    </location>
</feature>
<dbReference type="SUPFAM" id="SSF53756">
    <property type="entry name" value="UDP-Glycosyltransferase/glycogen phosphorylase"/>
    <property type="match status" value="1"/>
</dbReference>
<feature type="binding site" evidence="10">
    <location>
        <position position="165"/>
    </location>
    <ligand>
        <name>UDP-N-acetyl-alpha-D-glucosamine</name>
        <dbReference type="ChEBI" id="CHEBI:57705"/>
    </ligand>
</feature>
<dbReference type="EMBL" id="VTUX01000001">
    <property type="protein sequence ID" value="KAA1194492.1"/>
    <property type="molecule type" value="Genomic_DNA"/>
</dbReference>
<keyword evidence="1 10" id="KW-1003">Cell membrane</keyword>
<dbReference type="GO" id="GO:0050511">
    <property type="term" value="F:undecaprenyldiphospho-muramoylpentapeptide beta-N-acetylglucosaminyltransferase activity"/>
    <property type="evidence" value="ECO:0007669"/>
    <property type="project" value="UniProtKB-UniRule"/>
</dbReference>
<evidence type="ECO:0000256" key="6">
    <source>
        <dbReference type="ARBA" id="ARBA00022984"/>
    </source>
</evidence>
<evidence type="ECO:0000256" key="4">
    <source>
        <dbReference type="ARBA" id="ARBA00022679"/>
    </source>
</evidence>
<dbReference type="GO" id="GO:0005975">
    <property type="term" value="P:carbohydrate metabolic process"/>
    <property type="evidence" value="ECO:0007669"/>
    <property type="project" value="InterPro"/>
</dbReference>
<evidence type="ECO:0000256" key="10">
    <source>
        <dbReference type="HAMAP-Rule" id="MF_00033"/>
    </source>
</evidence>
<reference evidence="14 15" key="1">
    <citation type="submission" date="2019-09" db="EMBL/GenBank/DDBJ databases">
        <authorList>
            <person name="Chen X.-Y."/>
        </authorList>
    </citation>
    <scope>NUCLEOTIDE SEQUENCE [LARGE SCALE GENOMIC DNA]</scope>
    <source>
        <strain evidence="14 15">NY5</strain>
    </source>
</reference>
<proteinExistence type="inferred from homology"/>
<keyword evidence="6 10" id="KW-0573">Peptidoglycan synthesis</keyword>
<keyword evidence="4 10" id="KW-0808">Transferase</keyword>
<accession>A0A5B0X5G4</accession>
<gene>
    <name evidence="10 14" type="primary">murG</name>
    <name evidence="14" type="ORF">F0M18_03415</name>
</gene>
<dbReference type="InterPro" id="IPR006009">
    <property type="entry name" value="GlcNAc_MurG"/>
</dbReference>
<dbReference type="GO" id="GO:0051991">
    <property type="term" value="F:UDP-N-acetyl-D-glucosamine:N-acetylmuramoyl-L-alanyl-D-glutamyl-meso-2,6-diaminopimelyl-D-alanyl-D-alanine-diphosphoundecaprenol 4-beta-N-acetylglucosaminlytransferase activity"/>
    <property type="evidence" value="ECO:0007669"/>
    <property type="project" value="RHEA"/>
</dbReference>
<dbReference type="RefSeq" id="WP_149609961.1">
    <property type="nucleotide sequence ID" value="NZ_VTUX01000001.1"/>
</dbReference>